<gene>
    <name evidence="2" type="ORF">AVDCRST_MAG30-1654</name>
</gene>
<feature type="region of interest" description="Disordered" evidence="1">
    <location>
        <begin position="649"/>
        <end position="695"/>
    </location>
</feature>
<proteinExistence type="predicted"/>
<evidence type="ECO:0000256" key="1">
    <source>
        <dbReference type="SAM" id="MobiDB-lite"/>
    </source>
</evidence>
<dbReference type="EMBL" id="CADCVS010000223">
    <property type="protein sequence ID" value="CAA9496113.1"/>
    <property type="molecule type" value="Genomic_DNA"/>
</dbReference>
<accession>A0A6J4SL37</accession>
<dbReference type="AlphaFoldDB" id="A0A6J4SL37"/>
<feature type="compositionally biased region" description="Low complexity" evidence="1">
    <location>
        <begin position="676"/>
        <end position="692"/>
    </location>
</feature>
<name>A0A6J4SL37_9ACTN</name>
<organism evidence="2">
    <name type="scientific">uncultured Solirubrobacteraceae bacterium</name>
    <dbReference type="NCBI Taxonomy" id="1162706"/>
    <lineage>
        <taxon>Bacteria</taxon>
        <taxon>Bacillati</taxon>
        <taxon>Actinomycetota</taxon>
        <taxon>Thermoleophilia</taxon>
        <taxon>Solirubrobacterales</taxon>
        <taxon>Solirubrobacteraceae</taxon>
        <taxon>environmental samples</taxon>
    </lineage>
</organism>
<evidence type="ECO:0008006" key="3">
    <source>
        <dbReference type="Google" id="ProtNLM"/>
    </source>
</evidence>
<sequence>MRITMRRKLRAGEKPDMRHRHLVAAVVAATCLAIPTGVAAHELDHVPPRFSATAPPQPGFLSGGEPGTKWEMIATIPTGNLQSDLDFFETGGETYASVGTLGAGANSAGQTVVQLTDKDKVAPKVVTSHPSATCIQNEAAALGLQHDVEATPKGNAILNSVNPVADSGDTQLLIDATDANGRCHDAMRAGGDGFGLVLPDKQGGLELIDVTEIGKPKEIGLTSHIGESHTVNVDPKRPHIAYSVTSDFVSVATSTNASQTSVKGRRTNETNPARIALDGFEVVDMSSCMNFPAGTTIAQKRDACKPEVYRYRYPTKEMALGHEGDARGVYGCHELEIYPDDRITCGGGNAAITLDVKDAFDDNGTPNDFSDDKPKGKGGPLPCSRRNSATTTPGFMTGAKVVDCVTGEKDGQPFDLKVKNWLDNGSPGELEGVKFLGSAYHMGRDGTRNATQDIDFNHETELTTSGNFLIATDERGGGVLPPGASCSPGADLTQGNGGIHAYRTDKLQKIGADQRDADGKFPADVAFDAYAKTPEGGKAIFRVPVRTQPQGSTCTAHVMQQIPGQNRIFMGWYSQGTQVVDFIEGADGTLKFENAGFFIPGNANTWVSHIFKVEENADGSFTYFGATGDFLLGAGRNAIDVYKVTLPAPQKSDGPFGQAPQFPKGDNRLAPPPQQPQQQQQQQQQQNNNQPQACQSRAGFISASAKGAGRSGALDFTFRRRVDEPVTVDIFQQSRGRKVTGEKRVKRFENRTGAFRWNGRDEKGRKVPNGIYFARFRVEAPGGQADTVRVTLGRSNGRFGPRRAFYRRDSCGTLKTFKLSRPVFGGTRSNKLGIAYRLNQAARVQVTVTNRRERTIRRFAAKQVSANQTQRLTLSPKGLARGDYRVKLSVTQGGRTTTSVLTANRL</sequence>
<dbReference type="Gene3D" id="2.60.40.4070">
    <property type="match status" value="1"/>
</dbReference>
<evidence type="ECO:0000313" key="2">
    <source>
        <dbReference type="EMBL" id="CAA9496113.1"/>
    </source>
</evidence>
<feature type="region of interest" description="Disordered" evidence="1">
    <location>
        <begin position="363"/>
        <end position="392"/>
    </location>
</feature>
<reference evidence="2" key="1">
    <citation type="submission" date="2020-02" db="EMBL/GenBank/DDBJ databases">
        <authorList>
            <person name="Meier V. D."/>
        </authorList>
    </citation>
    <scope>NUCLEOTIDE SEQUENCE</scope>
    <source>
        <strain evidence="2">AVDCRST_MAG30</strain>
    </source>
</reference>
<protein>
    <recommendedName>
        <fullName evidence="3">FlgD Ig-like domain-containing protein</fullName>
    </recommendedName>
</protein>